<evidence type="ECO:0000259" key="1">
    <source>
        <dbReference type="Pfam" id="PF12697"/>
    </source>
</evidence>
<protein>
    <submittedName>
        <fullName evidence="2">Alpha/beta hydrolase</fullName>
    </submittedName>
</protein>
<comment type="caution">
    <text evidence="2">The sequence shown here is derived from an EMBL/GenBank/DDBJ whole genome shotgun (WGS) entry which is preliminary data.</text>
</comment>
<evidence type="ECO:0000313" key="3">
    <source>
        <dbReference type="Proteomes" id="UP001501147"/>
    </source>
</evidence>
<dbReference type="InterPro" id="IPR000073">
    <property type="entry name" value="AB_hydrolase_1"/>
</dbReference>
<dbReference type="InterPro" id="IPR050266">
    <property type="entry name" value="AB_hydrolase_sf"/>
</dbReference>
<name>A0ABP9AXF6_9ACTN</name>
<evidence type="ECO:0000313" key="2">
    <source>
        <dbReference type="EMBL" id="GAA4785919.1"/>
    </source>
</evidence>
<dbReference type="Gene3D" id="3.40.50.1820">
    <property type="entry name" value="alpha/beta hydrolase"/>
    <property type="match status" value="1"/>
</dbReference>
<dbReference type="SUPFAM" id="SSF53474">
    <property type="entry name" value="alpha/beta-Hydrolases"/>
    <property type="match status" value="1"/>
</dbReference>
<organism evidence="2 3">
    <name type="scientific">Streptomyces sanyensis</name>
    <dbReference type="NCBI Taxonomy" id="568869"/>
    <lineage>
        <taxon>Bacteria</taxon>
        <taxon>Bacillati</taxon>
        <taxon>Actinomycetota</taxon>
        <taxon>Actinomycetes</taxon>
        <taxon>Kitasatosporales</taxon>
        <taxon>Streptomycetaceae</taxon>
        <taxon>Streptomyces</taxon>
    </lineage>
</organism>
<keyword evidence="2" id="KW-0378">Hydrolase</keyword>
<dbReference type="InterPro" id="IPR029058">
    <property type="entry name" value="AB_hydrolase_fold"/>
</dbReference>
<proteinExistence type="predicted"/>
<gene>
    <name evidence="2" type="ORF">GCM10023329_40830</name>
</gene>
<dbReference type="Pfam" id="PF12697">
    <property type="entry name" value="Abhydrolase_6"/>
    <property type="match status" value="1"/>
</dbReference>
<dbReference type="EMBL" id="BAABJV010000011">
    <property type="protein sequence ID" value="GAA4785919.1"/>
    <property type="molecule type" value="Genomic_DNA"/>
</dbReference>
<reference evidence="3" key="1">
    <citation type="journal article" date="2019" name="Int. J. Syst. Evol. Microbiol.">
        <title>The Global Catalogue of Microorganisms (GCM) 10K type strain sequencing project: providing services to taxonomists for standard genome sequencing and annotation.</title>
        <authorList>
            <consortium name="The Broad Institute Genomics Platform"/>
            <consortium name="The Broad Institute Genome Sequencing Center for Infectious Disease"/>
            <person name="Wu L."/>
            <person name="Ma J."/>
        </authorList>
    </citation>
    <scope>NUCLEOTIDE SEQUENCE [LARGE SCALE GENOMIC DNA]</scope>
    <source>
        <strain evidence="3">JCM 18324</strain>
    </source>
</reference>
<feature type="domain" description="AB hydrolase-1" evidence="1">
    <location>
        <begin position="37"/>
        <end position="269"/>
    </location>
</feature>
<dbReference type="PANTHER" id="PTHR43798:SF33">
    <property type="entry name" value="HYDROLASE, PUTATIVE (AFU_ORTHOLOGUE AFUA_2G14860)-RELATED"/>
    <property type="match status" value="1"/>
</dbReference>
<sequence length="281" mass="29033">MGAVGPGRRLVRMAELRATSADGESVTALDDGSGPPLLLVHGGAGSAASWDAVVPWLADGFRVVRVTRRIYAPGAVVPPGHSMAVEAADLAAVARRLAPPVLLAGHSSGAVAALEAAVRAPALWAGLLLYEPPVPTRSPVGAEAAGRARAALAAGDPDRAVRIQLRDIVREPAERVERLLADPVRRSRLTAGLPAQIADIDAVDALGVGVDRFRRLDLPTTLVEGDRSPAHLRGRLADLAGALPDAAVVTLAGQGHSAHLTAPQALADAIRDAARRAFRVR</sequence>
<dbReference type="PANTHER" id="PTHR43798">
    <property type="entry name" value="MONOACYLGLYCEROL LIPASE"/>
    <property type="match status" value="1"/>
</dbReference>
<dbReference type="GO" id="GO:0016787">
    <property type="term" value="F:hydrolase activity"/>
    <property type="evidence" value="ECO:0007669"/>
    <property type="project" value="UniProtKB-KW"/>
</dbReference>
<keyword evidence="3" id="KW-1185">Reference proteome</keyword>
<dbReference type="Proteomes" id="UP001501147">
    <property type="component" value="Unassembled WGS sequence"/>
</dbReference>
<accession>A0ABP9AXF6</accession>